<dbReference type="Proteomes" id="UP000288293">
    <property type="component" value="Unassembled WGS sequence"/>
</dbReference>
<evidence type="ECO:0008006" key="5">
    <source>
        <dbReference type="Google" id="ProtNLM"/>
    </source>
</evidence>
<evidence type="ECO:0000313" key="3">
    <source>
        <dbReference type="EMBL" id="RUO25967.1"/>
    </source>
</evidence>
<evidence type="ECO:0000256" key="2">
    <source>
        <dbReference type="SAM" id="SignalP"/>
    </source>
</evidence>
<feature type="chain" id="PRO_5019574932" description="Two component regulator three Y domain-containing protein" evidence="2">
    <location>
        <begin position="24"/>
        <end position="153"/>
    </location>
</feature>
<keyword evidence="1" id="KW-1133">Transmembrane helix</keyword>
<keyword evidence="2" id="KW-0732">Signal</keyword>
<gene>
    <name evidence="3" type="ORF">CWE09_04365</name>
</gene>
<dbReference type="AlphaFoldDB" id="A0A432W7B2"/>
<comment type="caution">
    <text evidence="3">The sequence shown here is derived from an EMBL/GenBank/DDBJ whole genome shotgun (WGS) entry which is preliminary data.</text>
</comment>
<dbReference type="OrthoDB" id="6194313at2"/>
<feature type="signal peptide" evidence="2">
    <location>
        <begin position="1"/>
        <end position="23"/>
    </location>
</feature>
<evidence type="ECO:0000256" key="1">
    <source>
        <dbReference type="SAM" id="Phobius"/>
    </source>
</evidence>
<proteinExistence type="predicted"/>
<feature type="transmembrane region" description="Helical" evidence="1">
    <location>
        <begin position="114"/>
        <end position="136"/>
    </location>
</feature>
<evidence type="ECO:0000313" key="4">
    <source>
        <dbReference type="Proteomes" id="UP000288293"/>
    </source>
</evidence>
<keyword evidence="4" id="KW-1185">Reference proteome</keyword>
<dbReference type="RefSeq" id="WP_126802785.1">
    <property type="nucleotide sequence ID" value="NZ_PIPL01000001.1"/>
</dbReference>
<keyword evidence="1" id="KW-0472">Membrane</keyword>
<name>A0A432W7B2_9GAMM</name>
<dbReference type="EMBL" id="PIPL01000001">
    <property type="protein sequence ID" value="RUO25967.1"/>
    <property type="molecule type" value="Genomic_DNA"/>
</dbReference>
<keyword evidence="1" id="KW-0812">Transmembrane</keyword>
<protein>
    <recommendedName>
        <fullName evidence="5">Two component regulator three Y domain-containing protein</fullName>
    </recommendedName>
</protein>
<organism evidence="3 4">
    <name type="scientific">Aliidiomarina minuta</name>
    <dbReference type="NCBI Taxonomy" id="880057"/>
    <lineage>
        <taxon>Bacteria</taxon>
        <taxon>Pseudomonadati</taxon>
        <taxon>Pseudomonadota</taxon>
        <taxon>Gammaproteobacteria</taxon>
        <taxon>Alteromonadales</taxon>
        <taxon>Idiomarinaceae</taxon>
        <taxon>Aliidiomarina</taxon>
    </lineage>
</organism>
<sequence>MLRVVKQVSAALLIIAVSWQGSAQESDIQLSGPSGAVAEGYFRLTLQGLPDSERFTIEMAEDDQFSAIIAEYQPMGMFRELSLSGFDNGIYYFRAQSGDQTSNTVSVEVRHYPLWQALSLFVVGAILFFLLIMTIIKYHRLEKRRQANPGDAV</sequence>
<accession>A0A432W7B2</accession>
<reference evidence="3 4" key="1">
    <citation type="journal article" date="2011" name="Front. Microbiol.">
        <title>Genomic signatures of strain selection and enhancement in Bacillus atrophaeus var. globigii, a historical biowarfare simulant.</title>
        <authorList>
            <person name="Gibbons H.S."/>
            <person name="Broomall S.M."/>
            <person name="McNew L.A."/>
            <person name="Daligault H."/>
            <person name="Chapman C."/>
            <person name="Bruce D."/>
            <person name="Karavis M."/>
            <person name="Krepps M."/>
            <person name="McGregor P.A."/>
            <person name="Hong C."/>
            <person name="Park K.H."/>
            <person name="Akmal A."/>
            <person name="Feldman A."/>
            <person name="Lin J.S."/>
            <person name="Chang W.E."/>
            <person name="Higgs B.W."/>
            <person name="Demirev P."/>
            <person name="Lindquist J."/>
            <person name="Liem A."/>
            <person name="Fochler E."/>
            <person name="Read T.D."/>
            <person name="Tapia R."/>
            <person name="Johnson S."/>
            <person name="Bishop-Lilly K.A."/>
            <person name="Detter C."/>
            <person name="Han C."/>
            <person name="Sozhamannan S."/>
            <person name="Rosenzweig C.N."/>
            <person name="Skowronski E.W."/>
        </authorList>
    </citation>
    <scope>NUCLEOTIDE SEQUENCE [LARGE SCALE GENOMIC DNA]</scope>
    <source>
        <strain evidence="3 4">MLST1</strain>
    </source>
</reference>